<evidence type="ECO:0000256" key="3">
    <source>
        <dbReference type="ARBA" id="ARBA00022475"/>
    </source>
</evidence>
<evidence type="ECO:0000256" key="7">
    <source>
        <dbReference type="RuleBase" id="RU363032"/>
    </source>
</evidence>
<dbReference type="GO" id="GO:0005886">
    <property type="term" value="C:plasma membrane"/>
    <property type="evidence" value="ECO:0007669"/>
    <property type="project" value="UniProtKB-SubCell"/>
</dbReference>
<feature type="transmembrane region" description="Helical" evidence="7">
    <location>
        <begin position="237"/>
        <end position="258"/>
    </location>
</feature>
<evidence type="ECO:0000313" key="9">
    <source>
        <dbReference type="EMBL" id="PZF82210.1"/>
    </source>
</evidence>
<dbReference type="InterPro" id="IPR035906">
    <property type="entry name" value="MetI-like_sf"/>
</dbReference>
<dbReference type="CDD" id="cd06261">
    <property type="entry name" value="TM_PBP2"/>
    <property type="match status" value="1"/>
</dbReference>
<evidence type="ECO:0000256" key="2">
    <source>
        <dbReference type="ARBA" id="ARBA00022448"/>
    </source>
</evidence>
<keyword evidence="4 7" id="KW-0812">Transmembrane</keyword>
<keyword evidence="2 7" id="KW-0813">Transport</keyword>
<comment type="similarity">
    <text evidence="7">Belongs to the binding-protein-dependent transport system permease family.</text>
</comment>
<sequence length="272" mass="29425">MTARVVTRQVLTHLALAVGGVVMLAPFAIMLWTAFVPERLVFGGAGLGDLTLENFRIAVRESDWLRAYRSSVIVAAVTFASQLLTCLPAGYVLARHRFRGRSLALGVMFGCLIVPGMVIAIPSYVMISRVGLLDTIAALVWPGLTSAFGIFLFRQFILTLPQSIFDAARMDRVGEFGMVWRVVLPNVKPAIAAFGIFSVVSSWNDLFWASVVLQSSANATVPFAITQFADQEAGVRYGAQMAAATLAVAPLIVAFLLAQRQFVRGINLNVAD</sequence>
<gene>
    <name evidence="9" type="ORF">C1I92_17545</name>
</gene>
<dbReference type="EMBL" id="POTW01000042">
    <property type="protein sequence ID" value="PZF82210.1"/>
    <property type="molecule type" value="Genomic_DNA"/>
</dbReference>
<dbReference type="Pfam" id="PF00528">
    <property type="entry name" value="BPD_transp_1"/>
    <property type="match status" value="1"/>
</dbReference>
<dbReference type="GO" id="GO:0055085">
    <property type="term" value="P:transmembrane transport"/>
    <property type="evidence" value="ECO:0007669"/>
    <property type="project" value="InterPro"/>
</dbReference>
<accession>A0A2W2BAF7</accession>
<dbReference type="PANTHER" id="PTHR43744:SF12">
    <property type="entry name" value="ABC TRANSPORTER PERMEASE PROTEIN MG189-RELATED"/>
    <property type="match status" value="1"/>
</dbReference>
<feature type="transmembrane region" description="Helical" evidence="7">
    <location>
        <begin position="139"/>
        <end position="157"/>
    </location>
</feature>
<protein>
    <submittedName>
        <fullName evidence="9">Carbohydrate ABC transporter permease</fullName>
    </submittedName>
</protein>
<feature type="transmembrane region" description="Helical" evidence="7">
    <location>
        <begin position="105"/>
        <end position="127"/>
    </location>
</feature>
<comment type="caution">
    <text evidence="9">The sequence shown here is derived from an EMBL/GenBank/DDBJ whole genome shotgun (WGS) entry which is preliminary data.</text>
</comment>
<evidence type="ECO:0000256" key="5">
    <source>
        <dbReference type="ARBA" id="ARBA00022989"/>
    </source>
</evidence>
<keyword evidence="6 7" id="KW-0472">Membrane</keyword>
<feature type="domain" description="ABC transmembrane type-1" evidence="8">
    <location>
        <begin position="68"/>
        <end position="258"/>
    </location>
</feature>
<feature type="transmembrane region" description="Helical" evidence="7">
    <location>
        <begin position="72"/>
        <end position="93"/>
    </location>
</feature>
<keyword evidence="5 7" id="KW-1133">Transmembrane helix</keyword>
<organism evidence="9 10">
    <name type="scientific">Jiangella anatolica</name>
    <dbReference type="NCBI Taxonomy" id="2670374"/>
    <lineage>
        <taxon>Bacteria</taxon>
        <taxon>Bacillati</taxon>
        <taxon>Actinomycetota</taxon>
        <taxon>Actinomycetes</taxon>
        <taxon>Jiangellales</taxon>
        <taxon>Jiangellaceae</taxon>
        <taxon>Jiangella</taxon>
    </lineage>
</organism>
<keyword evidence="3" id="KW-1003">Cell membrane</keyword>
<dbReference type="SUPFAM" id="SSF161098">
    <property type="entry name" value="MetI-like"/>
    <property type="match status" value="1"/>
</dbReference>
<proteinExistence type="inferred from homology"/>
<evidence type="ECO:0000313" key="10">
    <source>
        <dbReference type="Proteomes" id="UP000248764"/>
    </source>
</evidence>
<dbReference type="Gene3D" id="1.10.3720.10">
    <property type="entry name" value="MetI-like"/>
    <property type="match status" value="1"/>
</dbReference>
<comment type="subcellular location">
    <subcellularLocation>
        <location evidence="1 7">Cell membrane</location>
        <topology evidence="1 7">Multi-pass membrane protein</topology>
    </subcellularLocation>
</comment>
<evidence type="ECO:0000256" key="4">
    <source>
        <dbReference type="ARBA" id="ARBA00022692"/>
    </source>
</evidence>
<name>A0A2W2BAF7_9ACTN</name>
<dbReference type="InterPro" id="IPR000515">
    <property type="entry name" value="MetI-like"/>
</dbReference>
<evidence type="ECO:0000256" key="1">
    <source>
        <dbReference type="ARBA" id="ARBA00004651"/>
    </source>
</evidence>
<feature type="transmembrane region" description="Helical" evidence="7">
    <location>
        <begin position="178"/>
        <end position="200"/>
    </location>
</feature>
<dbReference type="RefSeq" id="WP_111255948.1">
    <property type="nucleotide sequence ID" value="NZ_POTW01000042.1"/>
</dbReference>
<evidence type="ECO:0000259" key="8">
    <source>
        <dbReference type="PROSITE" id="PS50928"/>
    </source>
</evidence>
<feature type="transmembrane region" description="Helical" evidence="7">
    <location>
        <begin position="12"/>
        <end position="35"/>
    </location>
</feature>
<dbReference type="PANTHER" id="PTHR43744">
    <property type="entry name" value="ABC TRANSPORTER PERMEASE PROTEIN MG189-RELATED-RELATED"/>
    <property type="match status" value="1"/>
</dbReference>
<reference evidence="9 10" key="1">
    <citation type="submission" date="2018-01" db="EMBL/GenBank/DDBJ databases">
        <title>Draft genome sequence of Jiangella sp. GTF31.</title>
        <authorList>
            <person name="Sahin N."/>
            <person name="Ay H."/>
            <person name="Saygin H."/>
        </authorList>
    </citation>
    <scope>NUCLEOTIDE SEQUENCE [LARGE SCALE GENOMIC DNA]</scope>
    <source>
        <strain evidence="9 10">GTF31</strain>
    </source>
</reference>
<dbReference type="Proteomes" id="UP000248764">
    <property type="component" value="Unassembled WGS sequence"/>
</dbReference>
<dbReference type="PROSITE" id="PS50928">
    <property type="entry name" value="ABC_TM1"/>
    <property type="match status" value="1"/>
</dbReference>
<keyword evidence="10" id="KW-1185">Reference proteome</keyword>
<evidence type="ECO:0000256" key="6">
    <source>
        <dbReference type="ARBA" id="ARBA00023136"/>
    </source>
</evidence>
<dbReference type="AlphaFoldDB" id="A0A2W2BAF7"/>